<keyword evidence="1" id="KW-0472">Membrane</keyword>
<accession>A0ABV6K2S8</accession>
<dbReference type="Pfam" id="PF14897">
    <property type="entry name" value="EpsG"/>
    <property type="match status" value="1"/>
</dbReference>
<keyword evidence="3" id="KW-1185">Reference proteome</keyword>
<feature type="transmembrane region" description="Helical" evidence="1">
    <location>
        <begin position="289"/>
        <end position="307"/>
    </location>
</feature>
<evidence type="ECO:0000313" key="2">
    <source>
        <dbReference type="EMBL" id="MFC0423771.1"/>
    </source>
</evidence>
<name>A0ABV6K2S8_9LACO</name>
<keyword evidence="1" id="KW-1133">Transmembrane helix</keyword>
<proteinExistence type="predicted"/>
<feature type="transmembrane region" description="Helical" evidence="1">
    <location>
        <begin position="243"/>
        <end position="260"/>
    </location>
</feature>
<feature type="transmembrane region" description="Helical" evidence="1">
    <location>
        <begin position="313"/>
        <end position="329"/>
    </location>
</feature>
<dbReference type="EMBL" id="JBHLUK010000059">
    <property type="protein sequence ID" value="MFC0423771.1"/>
    <property type="molecule type" value="Genomic_DNA"/>
</dbReference>
<comment type="caution">
    <text evidence="2">The sequence shown here is derived from an EMBL/GenBank/DDBJ whole genome shotgun (WGS) entry which is preliminary data.</text>
</comment>
<sequence length="371" mass="43559">MFLIASCFAFFSEYELRRTLPDLRQYTVTAKFKRSRILFWLAAIPYFIIAALRYRVGTDYLTYIQIQIPQLLQGNDARLKFEYLYQFVIKIGMSLGGTQVVFALTHLIFLFFIWKAVQFFSTDYVISLFIFMFGCYYNLSLNIMRQSIAMAIFLMATVYIVRSSPVKYVVTVIGAMLFHKTAIIYLPMYLLSKIKVRERMAICTVIVLGVLASPIRKVLVWLTDITGVYASYFNSRYDVLDRQWDLILFNLFILLMYAYLHHFFSKATPGWVYEHTLISKVNEERFNNLFFNLQVIATAFAGLSSVIPNSTRIIMMFSLGQIIYVPYLIQKIRDVALRRWFLLVFIFCYVGIFIRLIIMKNLGETLPYQFI</sequence>
<evidence type="ECO:0000256" key="1">
    <source>
        <dbReference type="SAM" id="Phobius"/>
    </source>
</evidence>
<feature type="transmembrane region" description="Helical" evidence="1">
    <location>
        <begin position="200"/>
        <end position="223"/>
    </location>
</feature>
<reference evidence="2 3" key="1">
    <citation type="submission" date="2024-09" db="EMBL/GenBank/DDBJ databases">
        <authorList>
            <person name="Sun Q."/>
            <person name="Mori K."/>
        </authorList>
    </citation>
    <scope>NUCLEOTIDE SEQUENCE [LARGE SCALE GENOMIC DNA]</scope>
    <source>
        <strain evidence="2 3">TBRC 4575</strain>
    </source>
</reference>
<feature type="transmembrane region" description="Helical" evidence="1">
    <location>
        <begin position="37"/>
        <end position="56"/>
    </location>
</feature>
<dbReference type="InterPro" id="IPR049458">
    <property type="entry name" value="EpsG-like"/>
</dbReference>
<feature type="transmembrane region" description="Helical" evidence="1">
    <location>
        <begin position="168"/>
        <end position="188"/>
    </location>
</feature>
<evidence type="ECO:0000313" key="3">
    <source>
        <dbReference type="Proteomes" id="UP001589855"/>
    </source>
</evidence>
<keyword evidence="1" id="KW-0812">Transmembrane</keyword>
<organism evidence="2 3">
    <name type="scientific">Lactiplantibacillus plajomi</name>
    <dbReference type="NCBI Taxonomy" id="1457217"/>
    <lineage>
        <taxon>Bacteria</taxon>
        <taxon>Bacillati</taxon>
        <taxon>Bacillota</taxon>
        <taxon>Bacilli</taxon>
        <taxon>Lactobacillales</taxon>
        <taxon>Lactobacillaceae</taxon>
        <taxon>Lactiplantibacillus</taxon>
    </lineage>
</organism>
<feature type="transmembrane region" description="Helical" evidence="1">
    <location>
        <begin position="146"/>
        <end position="162"/>
    </location>
</feature>
<gene>
    <name evidence="2" type="ORF">ACFFGS_06505</name>
</gene>
<feature type="transmembrane region" description="Helical" evidence="1">
    <location>
        <begin position="341"/>
        <end position="358"/>
    </location>
</feature>
<feature type="transmembrane region" description="Helical" evidence="1">
    <location>
        <begin position="87"/>
        <end position="113"/>
    </location>
</feature>
<dbReference type="Proteomes" id="UP001589855">
    <property type="component" value="Unassembled WGS sequence"/>
</dbReference>
<feature type="transmembrane region" description="Helical" evidence="1">
    <location>
        <begin position="119"/>
        <end position="139"/>
    </location>
</feature>
<protein>
    <submittedName>
        <fullName evidence="2">EpsG family protein</fullName>
    </submittedName>
</protein>